<dbReference type="SUPFAM" id="SSF53167">
    <property type="entry name" value="Purine and uridine phosphorylases"/>
    <property type="match status" value="1"/>
</dbReference>
<accession>A0A815PHV3</accession>
<dbReference type="PANTHER" id="PTHR47705:SF1">
    <property type="entry name" value="PNP_UDP_1 DOMAIN-CONTAINING PROTEIN"/>
    <property type="match status" value="1"/>
</dbReference>
<evidence type="ECO:0000259" key="1">
    <source>
        <dbReference type="Pfam" id="PF22979"/>
    </source>
</evidence>
<dbReference type="Gene3D" id="3.40.50.1580">
    <property type="entry name" value="Nucleoside phosphorylase domain"/>
    <property type="match status" value="1"/>
</dbReference>
<dbReference type="AlphaFoldDB" id="A0A815PHV3"/>
<organism evidence="2 3">
    <name type="scientific">Adineta ricciae</name>
    <name type="common">Rotifer</name>
    <dbReference type="NCBI Taxonomy" id="249248"/>
    <lineage>
        <taxon>Eukaryota</taxon>
        <taxon>Metazoa</taxon>
        <taxon>Spiralia</taxon>
        <taxon>Gnathifera</taxon>
        <taxon>Rotifera</taxon>
        <taxon>Eurotatoria</taxon>
        <taxon>Bdelloidea</taxon>
        <taxon>Adinetida</taxon>
        <taxon>Adinetidae</taxon>
        <taxon>Adineta</taxon>
    </lineage>
</organism>
<dbReference type="GO" id="GO:0003824">
    <property type="term" value="F:catalytic activity"/>
    <property type="evidence" value="ECO:0007669"/>
    <property type="project" value="InterPro"/>
</dbReference>
<dbReference type="InterPro" id="IPR055121">
    <property type="entry name" value="HTH_69"/>
</dbReference>
<dbReference type="GO" id="GO:0009116">
    <property type="term" value="P:nucleoside metabolic process"/>
    <property type="evidence" value="ECO:0007669"/>
    <property type="project" value="InterPro"/>
</dbReference>
<evidence type="ECO:0000313" key="3">
    <source>
        <dbReference type="Proteomes" id="UP000663852"/>
    </source>
</evidence>
<feature type="domain" description="Winged helix-turn-helix" evidence="1">
    <location>
        <begin position="180"/>
        <end position="236"/>
    </location>
</feature>
<reference evidence="2" key="1">
    <citation type="submission" date="2021-02" db="EMBL/GenBank/DDBJ databases">
        <authorList>
            <person name="Nowell W R."/>
        </authorList>
    </citation>
    <scope>NUCLEOTIDE SEQUENCE</scope>
</reference>
<dbReference type="InterPro" id="IPR035994">
    <property type="entry name" value="Nucleoside_phosphorylase_sf"/>
</dbReference>
<dbReference type="Proteomes" id="UP000663852">
    <property type="component" value="Unassembled WGS sequence"/>
</dbReference>
<name>A0A815PHV3_ADIRI</name>
<sequence length="583" mass="67303">MSTQRSHQISRDYIVLIPLQKTSTINVASIERQTNVDPTDKNILHIGSGNNIDFIIYKNADSAQDENEPVGYTTQFKVFMTDKQTKGVHQENRVLHFWFYDQNDEEYSDDVNEFMRGLFKSSEFPRDYFLFIKRLMELLRRFAMIRKIQLEIHTLTDQQVDNDHPFYENNPQRYGDEVKDRLLDLLEQAFPNPMFVNDLAKYVECDGETVFQYLVELEEKNLVKHLDHDGQQWTRVVVSAEEEDTHQVIPYKSIAELSNAFRPTIAIITVNYFEKLAVDAMIENKITFVRQKAGESNVYTIGTIGSHHVVSTKLPLIGRSRTAQISTGSTTTRLLGTFQHVQHVFIIGCAGGVPHYTDANKHIRRGDIIVGYPNEEDYVYGIYEAEQSSEGYEFVSTCYKPKNLQLYQLMEPIKENYQQTNATRPSTHKYPWEKFLEDGMQYLLSHNIDCLPPSTDHLYIKMENGEIVEVEHPNKNTRDYTRPKVCFGMIAGGKNILTNDYFKTTLSEKCNVLCFDSEIDQVLAAIQGNQIESFMIIRGVADYHDGTLNKEWQPYSSLCAASFMKTIIYKIPYSGETENNNVL</sequence>
<proteinExistence type="predicted"/>
<dbReference type="OrthoDB" id="1577640at2759"/>
<dbReference type="Pfam" id="PF22979">
    <property type="entry name" value="HTH_69"/>
    <property type="match status" value="1"/>
</dbReference>
<dbReference type="EMBL" id="CAJNOJ010000440">
    <property type="protein sequence ID" value="CAF1448969.1"/>
    <property type="molecule type" value="Genomic_DNA"/>
</dbReference>
<evidence type="ECO:0000313" key="2">
    <source>
        <dbReference type="EMBL" id="CAF1448969.1"/>
    </source>
</evidence>
<protein>
    <recommendedName>
        <fullName evidence="1">Winged helix-turn-helix domain-containing protein</fullName>
    </recommendedName>
</protein>
<comment type="caution">
    <text evidence="2">The sequence shown here is derived from an EMBL/GenBank/DDBJ whole genome shotgun (WGS) entry which is preliminary data.</text>
</comment>
<dbReference type="PANTHER" id="PTHR47705">
    <property type="entry name" value="AGAP000321-PA"/>
    <property type="match status" value="1"/>
</dbReference>
<gene>
    <name evidence="2" type="ORF">EDS130_LOCUS39392</name>
</gene>